<evidence type="ECO:0000313" key="3">
    <source>
        <dbReference type="EMBL" id="SBW12462.1"/>
    </source>
</evidence>
<reference evidence="3" key="1">
    <citation type="submission" date="2016-04" db="EMBL/GenBank/DDBJ databases">
        <authorList>
            <person name="Evans L.H."/>
            <person name="Alamgir A."/>
            <person name="Owens N."/>
            <person name="Weber N.D."/>
            <person name="Virtaneva K."/>
            <person name="Barbian K."/>
            <person name="Babar A."/>
            <person name="Rosenke K."/>
        </authorList>
    </citation>
    <scope>NUCLEOTIDE SEQUENCE</scope>
    <source>
        <strain evidence="3">86</strain>
    </source>
</reference>
<dbReference type="Pfam" id="PF13360">
    <property type="entry name" value="PQQ_2"/>
    <property type="match status" value="2"/>
</dbReference>
<evidence type="ECO:0000256" key="1">
    <source>
        <dbReference type="SAM" id="SignalP"/>
    </source>
</evidence>
<dbReference type="PROSITE" id="PS51257">
    <property type="entry name" value="PROKAR_LIPOPROTEIN"/>
    <property type="match status" value="1"/>
</dbReference>
<dbReference type="AlphaFoldDB" id="A0A212KLE2"/>
<gene>
    <name evidence="3" type="ORF">KL86APRO_30012</name>
</gene>
<organism evidence="3">
    <name type="scientific">uncultured Alphaproteobacteria bacterium</name>
    <dbReference type="NCBI Taxonomy" id="91750"/>
    <lineage>
        <taxon>Bacteria</taxon>
        <taxon>Pseudomonadati</taxon>
        <taxon>Pseudomonadota</taxon>
        <taxon>Alphaproteobacteria</taxon>
        <taxon>environmental samples</taxon>
    </lineage>
</organism>
<evidence type="ECO:0000259" key="2">
    <source>
        <dbReference type="Pfam" id="PF13360"/>
    </source>
</evidence>
<dbReference type="Gene3D" id="2.130.10.10">
    <property type="entry name" value="YVTN repeat-like/Quinoprotein amine dehydrogenase"/>
    <property type="match status" value="1"/>
</dbReference>
<sequence length="443" mass="46372">MRKAMLKAAAFAAMLPALAGCGADDWFGEPDKPPLPGKRISVLVHDTELSPDRGKSVDIVLPRPETNADWPQTGGYSHHAMQHIAIADTISRAWSTDIGSGSSSENRLVSAPVVAAGRVYVMDSGARVSAYDAGDGHRLWRYDLTPDADEDSVVRGGGVAFDGGRLFAATGVGELWALDAATGGQFWKVALDAPLRAAPTVYGGRVFVVTASNRVVAYAAQDGAKLWEFTGAEEAEGLLGAASPAADLGVVVVAMRSGALAALRVENGSLAWEDSLAGGRRSSGFLSIGDIKAPPVIAGGRVYATGNSGLTAAIDLRTGGRIWEKEIAGVDMPWVAGGFLFMVGTNNEVVALEARSGRILWVTPLSQWLRPESRGGRIVWNGPILAGDRLLLAGSHGYVVAISPYTGKVIGYDRLSAGVSVPPIAADGTVYFLTDDADLLAYR</sequence>
<dbReference type="InterPro" id="IPR011047">
    <property type="entry name" value="Quinoprotein_ADH-like_sf"/>
</dbReference>
<accession>A0A212KLE2</accession>
<dbReference type="PANTHER" id="PTHR34512">
    <property type="entry name" value="CELL SURFACE PROTEIN"/>
    <property type="match status" value="1"/>
</dbReference>
<dbReference type="EMBL" id="FLUO01000003">
    <property type="protein sequence ID" value="SBW12462.1"/>
    <property type="molecule type" value="Genomic_DNA"/>
</dbReference>
<dbReference type="InterPro" id="IPR002372">
    <property type="entry name" value="PQQ_rpt_dom"/>
</dbReference>
<keyword evidence="1" id="KW-0732">Signal</keyword>
<feature type="domain" description="Pyrrolo-quinoline quinone repeat" evidence="2">
    <location>
        <begin position="105"/>
        <end position="145"/>
    </location>
</feature>
<dbReference type="InterPro" id="IPR018391">
    <property type="entry name" value="PQQ_b-propeller_rpt"/>
</dbReference>
<feature type="signal peptide" evidence="1">
    <location>
        <begin position="1"/>
        <end position="19"/>
    </location>
</feature>
<feature type="chain" id="PRO_5013166015" evidence="1">
    <location>
        <begin position="20"/>
        <end position="443"/>
    </location>
</feature>
<proteinExistence type="predicted"/>
<dbReference type="SUPFAM" id="SSF50998">
    <property type="entry name" value="Quinoprotein alcohol dehydrogenase-like"/>
    <property type="match status" value="1"/>
</dbReference>
<protein>
    <submittedName>
        <fullName evidence="3">Outer membrane protein YfgL</fullName>
    </submittedName>
</protein>
<feature type="domain" description="Pyrrolo-quinoline quinone repeat" evidence="2">
    <location>
        <begin position="156"/>
        <end position="362"/>
    </location>
</feature>
<dbReference type="PANTHER" id="PTHR34512:SF30">
    <property type="entry name" value="OUTER MEMBRANE PROTEIN ASSEMBLY FACTOR BAMB"/>
    <property type="match status" value="1"/>
</dbReference>
<dbReference type="SMART" id="SM00564">
    <property type="entry name" value="PQQ"/>
    <property type="match status" value="6"/>
</dbReference>
<name>A0A212KLE2_9PROT</name>
<dbReference type="InterPro" id="IPR015943">
    <property type="entry name" value="WD40/YVTN_repeat-like_dom_sf"/>
</dbReference>